<feature type="region of interest" description="Disordered" evidence="1">
    <location>
        <begin position="37"/>
        <end position="59"/>
    </location>
</feature>
<dbReference type="EMBL" id="UYWY01019955">
    <property type="protein sequence ID" value="VDM39942.1"/>
    <property type="molecule type" value="Genomic_DNA"/>
</dbReference>
<dbReference type="AlphaFoldDB" id="A0A183UJF1"/>
<accession>A0A183UJF1</accession>
<name>A0A183UJF1_TOXCA</name>
<evidence type="ECO:0000313" key="2">
    <source>
        <dbReference type="EMBL" id="VDM39942.1"/>
    </source>
</evidence>
<evidence type="ECO:0000313" key="3">
    <source>
        <dbReference type="Proteomes" id="UP000050794"/>
    </source>
</evidence>
<proteinExistence type="predicted"/>
<reference evidence="2 3" key="2">
    <citation type="submission" date="2018-11" db="EMBL/GenBank/DDBJ databases">
        <authorList>
            <consortium name="Pathogen Informatics"/>
        </authorList>
    </citation>
    <scope>NUCLEOTIDE SEQUENCE [LARGE SCALE GENOMIC DNA]</scope>
</reference>
<organism evidence="3 4">
    <name type="scientific">Toxocara canis</name>
    <name type="common">Canine roundworm</name>
    <dbReference type="NCBI Taxonomy" id="6265"/>
    <lineage>
        <taxon>Eukaryota</taxon>
        <taxon>Metazoa</taxon>
        <taxon>Ecdysozoa</taxon>
        <taxon>Nematoda</taxon>
        <taxon>Chromadorea</taxon>
        <taxon>Rhabditida</taxon>
        <taxon>Spirurina</taxon>
        <taxon>Ascaridomorpha</taxon>
        <taxon>Ascaridoidea</taxon>
        <taxon>Toxocaridae</taxon>
        <taxon>Toxocara</taxon>
    </lineage>
</organism>
<sequence length="73" mass="7584">MPKSNDHGGWVASSASGWSILPRGDFGGSSANGFGSTVVSSSMVHSKDQSNVQNKEQANGQKNLAIIGWIGHN</sequence>
<gene>
    <name evidence="2" type="ORF">TCNE_LOCUS8621</name>
</gene>
<keyword evidence="3" id="KW-1185">Reference proteome</keyword>
<dbReference type="WBParaSite" id="TCNE_0000862101-mRNA-1">
    <property type="protein sequence ID" value="TCNE_0000862101-mRNA-1"/>
    <property type="gene ID" value="TCNE_0000862101"/>
</dbReference>
<protein>
    <submittedName>
        <fullName evidence="4">Adhesin</fullName>
    </submittedName>
</protein>
<evidence type="ECO:0000256" key="1">
    <source>
        <dbReference type="SAM" id="MobiDB-lite"/>
    </source>
</evidence>
<evidence type="ECO:0000313" key="4">
    <source>
        <dbReference type="WBParaSite" id="TCNE_0000862101-mRNA-1"/>
    </source>
</evidence>
<dbReference type="Proteomes" id="UP000050794">
    <property type="component" value="Unassembled WGS sequence"/>
</dbReference>
<reference evidence="4" key="1">
    <citation type="submission" date="2016-06" db="UniProtKB">
        <authorList>
            <consortium name="WormBaseParasite"/>
        </authorList>
    </citation>
    <scope>IDENTIFICATION</scope>
</reference>